<dbReference type="EMBL" id="APOJ01000020">
    <property type="protein sequence ID" value="ENU27645.1"/>
    <property type="molecule type" value="Genomic_DNA"/>
</dbReference>
<reference evidence="3" key="1">
    <citation type="submission" date="2013-02" db="EMBL/GenBank/DDBJ databases">
        <title>The Genome Sequence of Acinetobacter sp. NIPH 236.</title>
        <authorList>
            <consortium name="The Broad Institute Genome Sequencing Platform"/>
            <consortium name="The Broad Institute Genome Sequencing Center for Infectious Disease"/>
            <person name="Cerqueira G."/>
            <person name="Feldgarden M."/>
            <person name="Courvalin P."/>
            <person name="Perichon B."/>
            <person name="Grillot-Courvalin C."/>
            <person name="Clermont D."/>
            <person name="Rocha E."/>
            <person name="Yoon E.-J."/>
            <person name="Nemec A."/>
            <person name="Walker B."/>
            <person name="Young S.K."/>
            <person name="Zeng Q."/>
            <person name="Gargeya S."/>
            <person name="Fitzgerald M."/>
            <person name="Haas B."/>
            <person name="Abouelleil A."/>
            <person name="Alvarado L."/>
            <person name="Arachchi H.M."/>
            <person name="Berlin A.M."/>
            <person name="Chapman S.B."/>
            <person name="Dewar J."/>
            <person name="Goldberg J."/>
            <person name="Griggs A."/>
            <person name="Gujja S."/>
            <person name="Hansen M."/>
            <person name="Howarth C."/>
            <person name="Imamovic A."/>
            <person name="Larimer J."/>
            <person name="McCowan C."/>
            <person name="Murphy C."/>
            <person name="Neiman D."/>
            <person name="Pearson M."/>
            <person name="Priest M."/>
            <person name="Roberts A."/>
            <person name="Saif S."/>
            <person name="Shea T."/>
            <person name="Sisk P."/>
            <person name="Sykes S."/>
            <person name="Wortman J."/>
            <person name="Nusbaum C."/>
            <person name="Birren B."/>
        </authorList>
    </citation>
    <scope>NUCLEOTIDE SEQUENCE [LARGE SCALE GENOMIC DNA]</scope>
    <source>
        <strain evidence="3">NIPH 236</strain>
    </source>
</reference>
<evidence type="ECO:0008006" key="4">
    <source>
        <dbReference type="Google" id="ProtNLM"/>
    </source>
</evidence>
<reference evidence="2 3" key="2">
    <citation type="journal article" date="2016" name="Int. J. Syst. Evol. Microbiol.">
        <title>Taxonomy of haemolytic and/or proteolytic strains of the genus Acinetobacter with the proposal of Acinetobacter courvalinii sp. nov. (genomic species 14 sensu Bouvet &amp; Jeanjean), Acinetobacter dispersus sp. nov. (genomic species 17), Acinetobacter modestus sp. nov., Acinetobacter proteolyticus sp. nov. and Acinetobacter vivianii sp. nov.</title>
        <authorList>
            <person name="Nemec A."/>
            <person name="Radolfova-Krizova L."/>
            <person name="Maixnerova M."/>
            <person name="Vrestiakova E."/>
            <person name="Jezek P."/>
            <person name="Sedo O."/>
        </authorList>
    </citation>
    <scope>NUCLEOTIDE SEQUENCE [LARGE SCALE GENOMIC DNA]</scope>
    <source>
        <strain evidence="2 3">NIPH 236</strain>
    </source>
</reference>
<dbReference type="Proteomes" id="UP000013190">
    <property type="component" value="Unassembled WGS sequence"/>
</dbReference>
<gene>
    <name evidence="2" type="ORF">F992_01270</name>
</gene>
<keyword evidence="1" id="KW-1133">Transmembrane helix</keyword>
<protein>
    <recommendedName>
        <fullName evidence="4">Amino acid transport protein</fullName>
    </recommendedName>
</protein>
<feature type="transmembrane region" description="Helical" evidence="1">
    <location>
        <begin position="12"/>
        <end position="33"/>
    </location>
</feature>
<organism evidence="2 3">
    <name type="scientific">Acinetobacter modestus</name>
    <dbReference type="NCBI Taxonomy" id="1776740"/>
    <lineage>
        <taxon>Bacteria</taxon>
        <taxon>Pseudomonadati</taxon>
        <taxon>Pseudomonadota</taxon>
        <taxon>Gammaproteobacteria</taxon>
        <taxon>Moraxellales</taxon>
        <taxon>Moraxellaceae</taxon>
        <taxon>Acinetobacter</taxon>
    </lineage>
</organism>
<keyword evidence="3" id="KW-1185">Reference proteome</keyword>
<sequence>MRDKNNVWLNTMNATQLFLGVIFGSIGLGYFMYGKKQKMTVPLVCGLVLMIYPYFIESTALLSVIGVVISILPYFLRF</sequence>
<name>A0ABP2TZI3_9GAMM</name>
<feature type="transmembrane region" description="Helical" evidence="1">
    <location>
        <begin position="54"/>
        <end position="76"/>
    </location>
</feature>
<accession>A0ABP2TZI3</accession>
<proteinExistence type="predicted"/>
<evidence type="ECO:0000313" key="3">
    <source>
        <dbReference type="Proteomes" id="UP000013190"/>
    </source>
</evidence>
<evidence type="ECO:0000256" key="1">
    <source>
        <dbReference type="SAM" id="Phobius"/>
    </source>
</evidence>
<evidence type="ECO:0000313" key="2">
    <source>
        <dbReference type="EMBL" id="ENU27645.1"/>
    </source>
</evidence>
<keyword evidence="1" id="KW-0472">Membrane</keyword>
<comment type="caution">
    <text evidence="2">The sequence shown here is derived from an EMBL/GenBank/DDBJ whole genome shotgun (WGS) entry which is preliminary data.</text>
</comment>
<keyword evidence="1" id="KW-0812">Transmembrane</keyword>